<dbReference type="GO" id="GO:0005737">
    <property type="term" value="C:cytoplasm"/>
    <property type="evidence" value="ECO:0007669"/>
    <property type="project" value="TreeGrafter"/>
</dbReference>
<dbReference type="InterPro" id="IPR005000">
    <property type="entry name" value="Aldolase/citrate-lyase_domain"/>
</dbReference>
<dbReference type="InterPro" id="IPR015813">
    <property type="entry name" value="Pyrv/PenolPyrv_kinase-like_dom"/>
</dbReference>
<evidence type="ECO:0000313" key="5">
    <source>
        <dbReference type="EMBL" id="KEQ53833.1"/>
    </source>
</evidence>
<dbReference type="GO" id="GO:0008672">
    <property type="term" value="F:2-dehydro-3-deoxyglucarate aldolase activity"/>
    <property type="evidence" value="ECO:0007669"/>
    <property type="project" value="UniProtKB-EC"/>
</dbReference>
<comment type="similarity">
    <text evidence="1">Belongs to the HpcH/HpaI aldolase family.</text>
</comment>
<dbReference type="GO" id="GO:0046872">
    <property type="term" value="F:metal ion binding"/>
    <property type="evidence" value="ECO:0007669"/>
    <property type="project" value="UniProtKB-KW"/>
</dbReference>
<dbReference type="SUPFAM" id="SSF51621">
    <property type="entry name" value="Phosphoenolpyruvate/pyruvate domain"/>
    <property type="match status" value="1"/>
</dbReference>
<protein>
    <submittedName>
        <fullName evidence="5">2-dehydro-3-deoxyglucarate aldolase</fullName>
        <ecNumber evidence="5">4.1.2.20</ecNumber>
    </submittedName>
</protein>
<dbReference type="RefSeq" id="WP_051749678.1">
    <property type="nucleotide sequence ID" value="NZ_JFHR01000017.1"/>
</dbReference>
<dbReference type="EC" id="4.1.2.20" evidence="5"/>
<proteinExistence type="inferred from homology"/>
<dbReference type="PANTHER" id="PTHR30502">
    <property type="entry name" value="2-KETO-3-DEOXY-L-RHAMNONATE ALDOLASE"/>
    <property type="match status" value="1"/>
</dbReference>
<dbReference type="InterPro" id="IPR040442">
    <property type="entry name" value="Pyrv_kinase-like_dom_sf"/>
</dbReference>
<keyword evidence="3 5" id="KW-0456">Lyase</keyword>
<gene>
    <name evidence="5" type="ORF">BV95_01878</name>
</gene>
<feature type="domain" description="HpcH/HpaI aldolase/citrate lyase" evidence="4">
    <location>
        <begin position="20"/>
        <end position="244"/>
    </location>
</feature>
<sequence>MDRKPSLIERLRAKDAFLVGTWAKIASLETVELIGHAGFDFAVVDMEHAPHSFQTAYQAIATAQAVGLHVMARLPDRSGGAVQRLLDAGIDGLLVPRVETPEIAAEVTAAMAFPPLGSRGMGYTSRAARWGLDSAADYLERGRNHVMRGVQIEDVSALEQIDGILAAPALNAVFIGFGDLALSSGLPGSHPTLRGLEAKVLEAARAKGVPCGTAVQTPEEAVRCREAGYSFVMISADTTLFAHAARKLMDDTKNALGR</sequence>
<organism evidence="5 6">
    <name type="scientific">Sphingobium chlorophenolicum</name>
    <dbReference type="NCBI Taxonomy" id="46429"/>
    <lineage>
        <taxon>Bacteria</taxon>
        <taxon>Pseudomonadati</taxon>
        <taxon>Pseudomonadota</taxon>
        <taxon>Alphaproteobacteria</taxon>
        <taxon>Sphingomonadales</taxon>
        <taxon>Sphingomonadaceae</taxon>
        <taxon>Sphingobium</taxon>
    </lineage>
</organism>
<dbReference type="EMBL" id="JFHR01000017">
    <property type="protein sequence ID" value="KEQ53833.1"/>
    <property type="molecule type" value="Genomic_DNA"/>
</dbReference>
<dbReference type="InterPro" id="IPR050251">
    <property type="entry name" value="HpcH-HpaI_aldolase"/>
</dbReference>
<name>A0A081RF60_SPHCR</name>
<dbReference type="AlphaFoldDB" id="A0A081RF60"/>
<evidence type="ECO:0000313" key="6">
    <source>
        <dbReference type="Proteomes" id="UP000028411"/>
    </source>
</evidence>
<evidence type="ECO:0000256" key="2">
    <source>
        <dbReference type="ARBA" id="ARBA00022723"/>
    </source>
</evidence>
<dbReference type="Pfam" id="PF03328">
    <property type="entry name" value="HpcH_HpaI"/>
    <property type="match status" value="1"/>
</dbReference>
<dbReference type="eggNOG" id="COG3836">
    <property type="taxonomic scope" value="Bacteria"/>
</dbReference>
<accession>A0A081RF60</accession>
<dbReference type="PATRIC" id="fig|46429.4.peg.1848"/>
<dbReference type="Gene3D" id="3.20.20.60">
    <property type="entry name" value="Phosphoenolpyruvate-binding domains"/>
    <property type="match status" value="1"/>
</dbReference>
<dbReference type="OrthoDB" id="9802624at2"/>
<dbReference type="Proteomes" id="UP000028411">
    <property type="component" value="Unassembled WGS sequence"/>
</dbReference>
<reference evidence="5 6" key="1">
    <citation type="submission" date="2014-02" db="EMBL/GenBank/DDBJ databases">
        <title>Whole genome sequence of Sphingobium chlorophenolicum NBRC 16172.</title>
        <authorList>
            <person name="Gan H.M."/>
            <person name="Gan H.Y."/>
            <person name="Chew T.H."/>
            <person name="Savka M.A."/>
        </authorList>
    </citation>
    <scope>NUCLEOTIDE SEQUENCE [LARGE SCALE GENOMIC DNA]</scope>
    <source>
        <strain evidence="5 6">NBRC 16172</strain>
    </source>
</reference>
<evidence type="ECO:0000256" key="1">
    <source>
        <dbReference type="ARBA" id="ARBA00005568"/>
    </source>
</evidence>
<evidence type="ECO:0000259" key="4">
    <source>
        <dbReference type="Pfam" id="PF03328"/>
    </source>
</evidence>
<evidence type="ECO:0000256" key="3">
    <source>
        <dbReference type="ARBA" id="ARBA00023239"/>
    </source>
</evidence>
<comment type="caution">
    <text evidence="5">The sequence shown here is derived from an EMBL/GenBank/DDBJ whole genome shotgun (WGS) entry which is preliminary data.</text>
</comment>
<keyword evidence="2" id="KW-0479">Metal-binding</keyword>
<dbReference type="PANTHER" id="PTHR30502:SF0">
    <property type="entry name" value="PHOSPHOENOLPYRUVATE CARBOXYLASE FAMILY PROTEIN"/>
    <property type="match status" value="1"/>
</dbReference>